<reference evidence="8 9" key="1">
    <citation type="submission" date="2019-07" db="EMBL/GenBank/DDBJ databases">
        <title>WGS assembly of Gossypium tomentosum.</title>
        <authorList>
            <person name="Chen Z.J."/>
            <person name="Sreedasyam A."/>
            <person name="Ando A."/>
            <person name="Song Q."/>
            <person name="De L."/>
            <person name="Hulse-Kemp A."/>
            <person name="Ding M."/>
            <person name="Ye W."/>
            <person name="Kirkbride R."/>
            <person name="Jenkins J."/>
            <person name="Plott C."/>
            <person name="Lovell J."/>
            <person name="Lin Y.-M."/>
            <person name="Vaughn R."/>
            <person name="Liu B."/>
            <person name="Li W."/>
            <person name="Simpson S."/>
            <person name="Scheffler B."/>
            <person name="Saski C."/>
            <person name="Grover C."/>
            <person name="Hu G."/>
            <person name="Conover J."/>
            <person name="Carlson J."/>
            <person name="Shu S."/>
            <person name="Boston L."/>
            <person name="Williams M."/>
            <person name="Peterson D."/>
            <person name="Mcgee K."/>
            <person name="Jones D."/>
            <person name="Wendel J."/>
            <person name="Stelly D."/>
            <person name="Grimwood J."/>
            <person name="Schmutz J."/>
        </authorList>
    </citation>
    <scope>NUCLEOTIDE SEQUENCE [LARGE SCALE GENOMIC DNA]</scope>
    <source>
        <strain evidence="8">7179.01</strain>
    </source>
</reference>
<dbReference type="GO" id="GO:0005524">
    <property type="term" value="F:ATP binding"/>
    <property type="evidence" value="ECO:0007669"/>
    <property type="project" value="UniProtKB-UniRule"/>
</dbReference>
<dbReference type="Proteomes" id="UP000322667">
    <property type="component" value="Chromosome D10"/>
</dbReference>
<evidence type="ECO:0000256" key="5">
    <source>
        <dbReference type="PROSITE-ProRule" id="PRU10141"/>
    </source>
</evidence>
<feature type="domain" description="Protein kinase" evidence="7">
    <location>
        <begin position="57"/>
        <end position="345"/>
    </location>
</feature>
<evidence type="ECO:0000313" key="8">
    <source>
        <dbReference type="EMBL" id="TYH51277.1"/>
    </source>
</evidence>
<dbReference type="PROSITE" id="PS50011">
    <property type="entry name" value="PROTEIN_KINASE_DOM"/>
    <property type="match status" value="1"/>
</dbReference>
<dbReference type="SMART" id="SM00220">
    <property type="entry name" value="S_TKc"/>
    <property type="match status" value="1"/>
</dbReference>
<dbReference type="FunFam" id="1.10.510.10:FF:001106">
    <property type="entry name" value="Probable LRR receptor-like serine/threonine-protein kinase At1g29720"/>
    <property type="match status" value="1"/>
</dbReference>
<proteinExistence type="inferred from homology"/>
<dbReference type="Pfam" id="PF00069">
    <property type="entry name" value="Pkinase"/>
    <property type="match status" value="1"/>
</dbReference>
<evidence type="ECO:0000313" key="9">
    <source>
        <dbReference type="Proteomes" id="UP000322667"/>
    </source>
</evidence>
<evidence type="ECO:0000256" key="6">
    <source>
        <dbReference type="RuleBase" id="RU000304"/>
    </source>
</evidence>
<evidence type="ECO:0000256" key="1">
    <source>
        <dbReference type="ARBA" id="ARBA00022679"/>
    </source>
</evidence>
<evidence type="ECO:0000256" key="3">
    <source>
        <dbReference type="ARBA" id="ARBA00022777"/>
    </source>
</evidence>
<evidence type="ECO:0000256" key="2">
    <source>
        <dbReference type="ARBA" id="ARBA00022741"/>
    </source>
</evidence>
<dbReference type="InterPro" id="IPR011009">
    <property type="entry name" value="Kinase-like_dom_sf"/>
</dbReference>
<dbReference type="SUPFAM" id="SSF56112">
    <property type="entry name" value="Protein kinase-like (PK-like)"/>
    <property type="match status" value="1"/>
</dbReference>
<keyword evidence="3" id="KW-0418">Kinase</keyword>
<keyword evidence="9" id="KW-1185">Reference proteome</keyword>
<dbReference type="CDD" id="cd14066">
    <property type="entry name" value="STKc_IRAK"/>
    <property type="match status" value="1"/>
</dbReference>
<dbReference type="AlphaFoldDB" id="A0A5D2J8P5"/>
<evidence type="ECO:0000259" key="7">
    <source>
        <dbReference type="PROSITE" id="PS50011"/>
    </source>
</evidence>
<dbReference type="InterPro" id="IPR052059">
    <property type="entry name" value="CR_Ser/Thr_kinase"/>
</dbReference>
<gene>
    <name evidence="8" type="ORF">ES332_D10G261900v1</name>
</gene>
<keyword evidence="2 5" id="KW-0547">Nucleotide-binding</keyword>
<dbReference type="EMBL" id="CM017632">
    <property type="protein sequence ID" value="TYH51277.1"/>
    <property type="molecule type" value="Genomic_DNA"/>
</dbReference>
<sequence>MEKNYTVKMSSKIMNFCFSSFNCLSSSENASHQQDSQALWNLQAFSYDELKIATDGFRSSNKIGEGGFGFVYKGILEDGRRVAVKVLSAGSKQGDREFMSEIASISNIRHKNLVKLHGGCIDGSSKLLVYEYMENNSLAHILLGGEENRAMLSWKARREIAVGIGRALAYIHEEVKPHIVHRDIKLSNILLDQNFAPKVSDFGLSRLFFDSVTHLTTGVAGTLGYLAPEYAVSGRLTRKADVYSFGVLLLEIVSGRTAIDFDPDVGEFFLVQKAWEMYRSNKLVQMVDPVLNEMRFSEQDVDRFLKVALMCVQQKARLRPNMSTVVKMMCNEIDIRNMQISDPGLITNIMDVKIGNPRSSSSSFSKMLSPQFQTS</sequence>
<accession>A0A5D2J8P5</accession>
<name>A0A5D2J8P5_GOSTO</name>
<dbReference type="Gene3D" id="3.30.200.20">
    <property type="entry name" value="Phosphorylase Kinase, domain 1"/>
    <property type="match status" value="1"/>
</dbReference>
<comment type="similarity">
    <text evidence="6">Belongs to the protein kinase superfamily.</text>
</comment>
<keyword evidence="4 5" id="KW-0067">ATP-binding</keyword>
<evidence type="ECO:0000256" key="4">
    <source>
        <dbReference type="ARBA" id="ARBA00022840"/>
    </source>
</evidence>
<keyword evidence="6" id="KW-0723">Serine/threonine-protein kinase</keyword>
<dbReference type="PANTHER" id="PTHR47973">
    <property type="entry name" value="CYSTEINE-RICH RECEPTOR-LIKE PROTEIN KINASE 3"/>
    <property type="match status" value="1"/>
</dbReference>
<dbReference type="InterPro" id="IPR000719">
    <property type="entry name" value="Prot_kinase_dom"/>
</dbReference>
<dbReference type="PROSITE" id="PS00107">
    <property type="entry name" value="PROTEIN_KINASE_ATP"/>
    <property type="match status" value="1"/>
</dbReference>
<organism evidence="8 9">
    <name type="scientific">Gossypium tomentosum</name>
    <name type="common">Hawaiian cotton</name>
    <name type="synonym">Gossypium sandvicense</name>
    <dbReference type="NCBI Taxonomy" id="34277"/>
    <lineage>
        <taxon>Eukaryota</taxon>
        <taxon>Viridiplantae</taxon>
        <taxon>Streptophyta</taxon>
        <taxon>Embryophyta</taxon>
        <taxon>Tracheophyta</taxon>
        <taxon>Spermatophyta</taxon>
        <taxon>Magnoliopsida</taxon>
        <taxon>eudicotyledons</taxon>
        <taxon>Gunneridae</taxon>
        <taxon>Pentapetalae</taxon>
        <taxon>rosids</taxon>
        <taxon>malvids</taxon>
        <taxon>Malvales</taxon>
        <taxon>Malvaceae</taxon>
        <taxon>Malvoideae</taxon>
        <taxon>Gossypium</taxon>
    </lineage>
</organism>
<dbReference type="FunFam" id="3.30.200.20:FF:000421">
    <property type="entry name" value="Serine/threonine-protein kinase receptor"/>
    <property type="match status" value="1"/>
</dbReference>
<keyword evidence="1" id="KW-0808">Transferase</keyword>
<protein>
    <recommendedName>
        <fullName evidence="7">Protein kinase domain-containing protein</fullName>
    </recommendedName>
</protein>
<dbReference type="PROSITE" id="PS00108">
    <property type="entry name" value="PROTEIN_KINASE_ST"/>
    <property type="match status" value="1"/>
</dbReference>
<dbReference type="Gene3D" id="1.10.510.10">
    <property type="entry name" value="Transferase(Phosphotransferase) domain 1"/>
    <property type="match status" value="1"/>
</dbReference>
<feature type="binding site" evidence="5">
    <location>
        <position position="85"/>
    </location>
    <ligand>
        <name>ATP</name>
        <dbReference type="ChEBI" id="CHEBI:30616"/>
    </ligand>
</feature>
<dbReference type="InterPro" id="IPR008271">
    <property type="entry name" value="Ser/Thr_kinase_AS"/>
</dbReference>
<dbReference type="GO" id="GO:0004674">
    <property type="term" value="F:protein serine/threonine kinase activity"/>
    <property type="evidence" value="ECO:0007669"/>
    <property type="project" value="UniProtKB-KW"/>
</dbReference>
<dbReference type="InterPro" id="IPR017441">
    <property type="entry name" value="Protein_kinase_ATP_BS"/>
</dbReference>